<dbReference type="PANTHER" id="PTHR24366">
    <property type="entry name" value="IG(IMMUNOGLOBULIN) AND LRR(LEUCINE RICH REPEAT) DOMAINS"/>
    <property type="match status" value="1"/>
</dbReference>
<dbReference type="InterPro" id="IPR032675">
    <property type="entry name" value="LRR_dom_sf"/>
</dbReference>
<name>A0A087TWP8_STEMI</name>
<evidence type="ECO:0000256" key="3">
    <source>
        <dbReference type="SAM" id="SignalP"/>
    </source>
</evidence>
<protein>
    <submittedName>
        <fullName evidence="4">Nyctalopin</fullName>
    </submittedName>
</protein>
<accession>A0A087TWP8</accession>
<sequence>MLLIPVFSISTLFIAFASCAIMVCPYQEDLEPCHCRRAAYGLILVCANFNSSSSLLRAFKIMPEYYVTTVLFHGLNITDVLPNDFFHDTAINAITVENSTLKFSQPAFTGLDDTLQYLYVRQHSVIKSKDDFTLARLSKLEEFRMKFNNLSKVQDTWLNGKIPNVRTLVLDNNNIAEVEAAAFSKLSKLKRISMAYNQIMSVSRSMFSYPAQYLETIDLTNNEIKALPSNFFVYMPSLIYVFLAKNNLKTLLEITWGPVWKHLSAVILTENKIVCDWKLEWLKKFRPIGDLRGRCVAPEDVAGKPIWEVYYGRDSDVM</sequence>
<keyword evidence="1" id="KW-0433">Leucine-rich repeat</keyword>
<dbReference type="OrthoDB" id="2013775at2759"/>
<dbReference type="AlphaFoldDB" id="A0A087TWP8"/>
<keyword evidence="3" id="KW-0732">Signal</keyword>
<dbReference type="SUPFAM" id="SSF52058">
    <property type="entry name" value="L domain-like"/>
    <property type="match status" value="1"/>
</dbReference>
<dbReference type="STRING" id="407821.A0A087TWP8"/>
<evidence type="ECO:0000256" key="1">
    <source>
        <dbReference type="ARBA" id="ARBA00022614"/>
    </source>
</evidence>
<keyword evidence="5" id="KW-1185">Reference proteome</keyword>
<feature type="signal peptide" evidence="3">
    <location>
        <begin position="1"/>
        <end position="19"/>
    </location>
</feature>
<dbReference type="EMBL" id="KK117098">
    <property type="protein sequence ID" value="KFM69537.1"/>
    <property type="molecule type" value="Genomic_DNA"/>
</dbReference>
<dbReference type="SMART" id="SM00369">
    <property type="entry name" value="LRR_TYP"/>
    <property type="match status" value="5"/>
</dbReference>
<proteinExistence type="predicted"/>
<reference evidence="4 5" key="1">
    <citation type="submission" date="2013-11" db="EMBL/GenBank/DDBJ databases">
        <title>Genome sequencing of Stegodyphus mimosarum.</title>
        <authorList>
            <person name="Bechsgaard J."/>
        </authorList>
    </citation>
    <scope>NUCLEOTIDE SEQUENCE [LARGE SCALE GENOMIC DNA]</scope>
</reference>
<organism evidence="4 5">
    <name type="scientific">Stegodyphus mimosarum</name>
    <name type="common">African social velvet spider</name>
    <dbReference type="NCBI Taxonomy" id="407821"/>
    <lineage>
        <taxon>Eukaryota</taxon>
        <taxon>Metazoa</taxon>
        <taxon>Ecdysozoa</taxon>
        <taxon>Arthropoda</taxon>
        <taxon>Chelicerata</taxon>
        <taxon>Arachnida</taxon>
        <taxon>Araneae</taxon>
        <taxon>Araneomorphae</taxon>
        <taxon>Entelegynae</taxon>
        <taxon>Eresoidea</taxon>
        <taxon>Eresidae</taxon>
        <taxon>Stegodyphus</taxon>
    </lineage>
</organism>
<evidence type="ECO:0000313" key="5">
    <source>
        <dbReference type="Proteomes" id="UP000054359"/>
    </source>
</evidence>
<evidence type="ECO:0000313" key="4">
    <source>
        <dbReference type="EMBL" id="KFM69537.1"/>
    </source>
</evidence>
<feature type="non-terminal residue" evidence="4">
    <location>
        <position position="318"/>
    </location>
</feature>
<dbReference type="InterPro" id="IPR001611">
    <property type="entry name" value="Leu-rich_rpt"/>
</dbReference>
<feature type="chain" id="PRO_5001830074" evidence="3">
    <location>
        <begin position="20"/>
        <end position="318"/>
    </location>
</feature>
<dbReference type="Pfam" id="PF13855">
    <property type="entry name" value="LRR_8"/>
    <property type="match status" value="2"/>
</dbReference>
<keyword evidence="2" id="KW-0677">Repeat</keyword>
<dbReference type="Gene3D" id="3.80.10.10">
    <property type="entry name" value="Ribonuclease Inhibitor"/>
    <property type="match status" value="1"/>
</dbReference>
<dbReference type="Proteomes" id="UP000054359">
    <property type="component" value="Unassembled WGS sequence"/>
</dbReference>
<dbReference type="OMA" id="NAICETP"/>
<dbReference type="InterPro" id="IPR003591">
    <property type="entry name" value="Leu-rich_rpt_typical-subtyp"/>
</dbReference>
<evidence type="ECO:0000256" key="2">
    <source>
        <dbReference type="ARBA" id="ARBA00022737"/>
    </source>
</evidence>
<dbReference type="PANTHER" id="PTHR24366:SF96">
    <property type="entry name" value="LEUCINE RICH REPEAT CONTAINING 53"/>
    <property type="match status" value="1"/>
</dbReference>
<gene>
    <name evidence="4" type="ORF">X975_25331</name>
</gene>